<keyword evidence="4" id="KW-1185">Reference proteome</keyword>
<gene>
    <name evidence="3" type="ORF">HPP92_024153</name>
</gene>
<evidence type="ECO:0000256" key="1">
    <source>
        <dbReference type="ARBA" id="ARBA00023186"/>
    </source>
</evidence>
<reference evidence="3 4" key="1">
    <citation type="journal article" date="2020" name="Nat. Food">
        <title>A phased Vanilla planifolia genome enables genetic improvement of flavour and production.</title>
        <authorList>
            <person name="Hasing T."/>
            <person name="Tang H."/>
            <person name="Brym M."/>
            <person name="Khazi F."/>
            <person name="Huang T."/>
            <person name="Chambers A.H."/>
        </authorList>
    </citation>
    <scope>NUCLEOTIDE SEQUENCE [LARGE SCALE GENOMIC DNA]</scope>
    <source>
        <tissue evidence="3">Leaf</tissue>
    </source>
</reference>
<sequence>MKKEGSRSGEGRSSSSKQADYYKILQVDRKAKDDDLKKAYHRLKKGFEGAVFQRSSWFGHQMYGSAGAPNSWIGDYVFGSAADVVREKKALSIEKKLPCSLEELYTGTNKEMKISREIADISGKMLPIEDILMIDINAGLKNGTKIPYPKKEDHVIPADIVFVVEEMPHEMFTREENDLITTQKISFAQALKGYTAHLKTLDGRTLAIPIRSIIHPRYEKVVSREGMPIAEDPSKRGNLKIRIKIKSPIQRVLTSVGMPTQPGIELEEPSSWDLLKTLEQKERERAIQNPKR</sequence>
<keyword evidence="1" id="KW-0143">Chaperone</keyword>
<organism evidence="3 4">
    <name type="scientific">Vanilla planifolia</name>
    <name type="common">Vanilla</name>
    <dbReference type="NCBI Taxonomy" id="51239"/>
    <lineage>
        <taxon>Eukaryota</taxon>
        <taxon>Viridiplantae</taxon>
        <taxon>Streptophyta</taxon>
        <taxon>Embryophyta</taxon>
        <taxon>Tracheophyta</taxon>
        <taxon>Spermatophyta</taxon>
        <taxon>Magnoliopsida</taxon>
        <taxon>Liliopsida</taxon>
        <taxon>Asparagales</taxon>
        <taxon>Orchidaceae</taxon>
        <taxon>Vanilloideae</taxon>
        <taxon>Vanilleae</taxon>
        <taxon>Vanilla</taxon>
    </lineage>
</organism>
<dbReference type="CDD" id="cd06257">
    <property type="entry name" value="DnaJ"/>
    <property type="match status" value="1"/>
</dbReference>
<dbReference type="AlphaFoldDB" id="A0A835PMD0"/>
<dbReference type="PANTHER" id="PTHR24078">
    <property type="entry name" value="DNAJ HOMOLOG SUBFAMILY C MEMBER"/>
    <property type="match status" value="1"/>
</dbReference>
<dbReference type="FunFam" id="2.60.260.20:FF:000006">
    <property type="entry name" value="DnaJ subfamily B member 13"/>
    <property type="match status" value="1"/>
</dbReference>
<name>A0A835PMD0_VANPL</name>
<feature type="domain" description="Chaperone DnaJ C-terminal" evidence="2">
    <location>
        <begin position="93"/>
        <end position="248"/>
    </location>
</feature>
<dbReference type="InterPro" id="IPR002939">
    <property type="entry name" value="DnaJ_C"/>
</dbReference>
<dbReference type="SUPFAM" id="SSF49493">
    <property type="entry name" value="HSP40/DnaJ peptide-binding domain"/>
    <property type="match status" value="2"/>
</dbReference>
<dbReference type="GO" id="GO:0005829">
    <property type="term" value="C:cytosol"/>
    <property type="evidence" value="ECO:0007669"/>
    <property type="project" value="TreeGrafter"/>
</dbReference>
<dbReference type="GO" id="GO:0006457">
    <property type="term" value="P:protein folding"/>
    <property type="evidence" value="ECO:0007669"/>
    <property type="project" value="InterPro"/>
</dbReference>
<dbReference type="OrthoDB" id="1703270at2759"/>
<dbReference type="FunFam" id="2.60.260.20:FF:000002">
    <property type="entry name" value="Dnaj homolog subfamily b member"/>
    <property type="match status" value="1"/>
</dbReference>
<dbReference type="Gene3D" id="1.10.287.110">
    <property type="entry name" value="DnaJ domain"/>
    <property type="match status" value="1"/>
</dbReference>
<dbReference type="SUPFAM" id="SSF46565">
    <property type="entry name" value="Chaperone J-domain"/>
    <property type="match status" value="1"/>
</dbReference>
<proteinExistence type="predicted"/>
<evidence type="ECO:0000313" key="4">
    <source>
        <dbReference type="Proteomes" id="UP000636800"/>
    </source>
</evidence>
<dbReference type="Pfam" id="PF01556">
    <property type="entry name" value="DnaJ_C"/>
    <property type="match status" value="1"/>
</dbReference>
<accession>A0A835PMD0</accession>
<dbReference type="CDD" id="cd10747">
    <property type="entry name" value="DnaJ_C"/>
    <property type="match status" value="1"/>
</dbReference>
<dbReference type="InterPro" id="IPR001623">
    <property type="entry name" value="DnaJ_domain"/>
</dbReference>
<dbReference type="InterPro" id="IPR036869">
    <property type="entry name" value="J_dom_sf"/>
</dbReference>
<dbReference type="GO" id="GO:0005783">
    <property type="term" value="C:endoplasmic reticulum"/>
    <property type="evidence" value="ECO:0007669"/>
    <property type="project" value="UniProtKB-ARBA"/>
</dbReference>
<dbReference type="Gene3D" id="2.60.260.20">
    <property type="entry name" value="Urease metallochaperone UreE, N-terminal domain"/>
    <property type="match status" value="2"/>
</dbReference>
<dbReference type="EMBL" id="JADCNL010000013">
    <property type="protein sequence ID" value="KAG0454861.1"/>
    <property type="molecule type" value="Genomic_DNA"/>
</dbReference>
<protein>
    <recommendedName>
        <fullName evidence="2">Chaperone DnaJ C-terminal domain-containing protein</fullName>
    </recommendedName>
</protein>
<comment type="caution">
    <text evidence="3">The sequence shown here is derived from an EMBL/GenBank/DDBJ whole genome shotgun (WGS) entry which is preliminary data.</text>
</comment>
<evidence type="ECO:0000313" key="3">
    <source>
        <dbReference type="EMBL" id="KAG0454861.1"/>
    </source>
</evidence>
<dbReference type="Proteomes" id="UP000636800">
    <property type="component" value="Chromosome 13"/>
</dbReference>
<dbReference type="InterPro" id="IPR051339">
    <property type="entry name" value="DnaJ_subfamily_B"/>
</dbReference>
<evidence type="ECO:0000259" key="2">
    <source>
        <dbReference type="Pfam" id="PF01556"/>
    </source>
</evidence>
<dbReference type="GO" id="GO:0051087">
    <property type="term" value="F:protein-folding chaperone binding"/>
    <property type="evidence" value="ECO:0007669"/>
    <property type="project" value="TreeGrafter"/>
</dbReference>
<dbReference type="GO" id="GO:0051082">
    <property type="term" value="F:unfolded protein binding"/>
    <property type="evidence" value="ECO:0007669"/>
    <property type="project" value="InterPro"/>
</dbReference>
<dbReference type="InterPro" id="IPR008971">
    <property type="entry name" value="HSP40/DnaJ_pept-bd"/>
</dbReference>
<dbReference type="PANTHER" id="PTHR24078:SF577">
    <property type="entry name" value="OS05G0562300 PROTEIN"/>
    <property type="match status" value="1"/>
</dbReference>